<sequence length="147" mass="15302">MPVQASLRSLVGAVGGYDGRESGGSDTPPSYRDSTCQRGVISRSTGSASGSNPTGNLPLRCQAKAMISAMVSSGQSPDADSVRCSSGVLVDPALFQHRAWPVGRCATVALQFLDVQADRHQTCAQVVQLTGNQLRAALAFRPQLAGQ</sequence>
<gene>
    <name evidence="2" type="ORF">Tci_875963</name>
</gene>
<feature type="non-terminal residue" evidence="2">
    <location>
        <position position="147"/>
    </location>
</feature>
<organism evidence="2">
    <name type="scientific">Tanacetum cinerariifolium</name>
    <name type="common">Dalmatian daisy</name>
    <name type="synonym">Chrysanthemum cinerariifolium</name>
    <dbReference type="NCBI Taxonomy" id="118510"/>
    <lineage>
        <taxon>Eukaryota</taxon>
        <taxon>Viridiplantae</taxon>
        <taxon>Streptophyta</taxon>
        <taxon>Embryophyta</taxon>
        <taxon>Tracheophyta</taxon>
        <taxon>Spermatophyta</taxon>
        <taxon>Magnoliopsida</taxon>
        <taxon>eudicotyledons</taxon>
        <taxon>Gunneridae</taxon>
        <taxon>Pentapetalae</taxon>
        <taxon>asterids</taxon>
        <taxon>campanulids</taxon>
        <taxon>Asterales</taxon>
        <taxon>Asteraceae</taxon>
        <taxon>Asteroideae</taxon>
        <taxon>Anthemideae</taxon>
        <taxon>Anthemidinae</taxon>
        <taxon>Tanacetum</taxon>
    </lineage>
</organism>
<accession>A0A699T511</accession>
<evidence type="ECO:0000313" key="2">
    <source>
        <dbReference type="EMBL" id="GFD03994.1"/>
    </source>
</evidence>
<dbReference type="EMBL" id="BKCJ011208610">
    <property type="protein sequence ID" value="GFD03994.1"/>
    <property type="molecule type" value="Genomic_DNA"/>
</dbReference>
<name>A0A699T511_TANCI</name>
<feature type="compositionally biased region" description="Polar residues" evidence="1">
    <location>
        <begin position="24"/>
        <end position="36"/>
    </location>
</feature>
<evidence type="ECO:0000256" key="1">
    <source>
        <dbReference type="SAM" id="MobiDB-lite"/>
    </source>
</evidence>
<reference evidence="2" key="1">
    <citation type="journal article" date="2019" name="Sci. Rep.">
        <title>Draft genome of Tanacetum cinerariifolium, the natural source of mosquito coil.</title>
        <authorList>
            <person name="Yamashiro T."/>
            <person name="Shiraishi A."/>
            <person name="Satake H."/>
            <person name="Nakayama K."/>
        </authorList>
    </citation>
    <scope>NUCLEOTIDE SEQUENCE</scope>
</reference>
<protein>
    <submittedName>
        <fullName evidence="2">Uncharacterized protein</fullName>
    </submittedName>
</protein>
<feature type="region of interest" description="Disordered" evidence="1">
    <location>
        <begin position="14"/>
        <end position="36"/>
    </location>
</feature>
<proteinExistence type="predicted"/>
<comment type="caution">
    <text evidence="2">The sequence shown here is derived from an EMBL/GenBank/DDBJ whole genome shotgun (WGS) entry which is preliminary data.</text>
</comment>
<dbReference type="AlphaFoldDB" id="A0A699T511"/>